<dbReference type="InParanoid" id="Q54ZL1"/>
<dbReference type="SMR" id="Q54ZL1"/>
<protein>
    <submittedName>
        <fullName evidence="2">Uncharacterized protein</fullName>
    </submittedName>
</protein>
<dbReference type="SUPFAM" id="SSF54001">
    <property type="entry name" value="Cysteine proteinases"/>
    <property type="match status" value="2"/>
</dbReference>
<keyword evidence="3" id="KW-1185">Reference proteome</keyword>
<dbReference type="eggNOG" id="ENOG502RI95">
    <property type="taxonomic scope" value="Eukaryota"/>
</dbReference>
<evidence type="ECO:0000313" key="3">
    <source>
        <dbReference type="Proteomes" id="UP000002195"/>
    </source>
</evidence>
<gene>
    <name evidence="2" type="ORF">DDB_G0277549</name>
</gene>
<organism evidence="2 3">
    <name type="scientific">Dictyostelium discoideum</name>
    <name type="common">Social amoeba</name>
    <dbReference type="NCBI Taxonomy" id="44689"/>
    <lineage>
        <taxon>Eukaryota</taxon>
        <taxon>Amoebozoa</taxon>
        <taxon>Evosea</taxon>
        <taxon>Eumycetozoa</taxon>
        <taxon>Dictyostelia</taxon>
        <taxon>Dictyosteliales</taxon>
        <taxon>Dictyosteliaceae</taxon>
        <taxon>Dictyostelium</taxon>
    </lineage>
</organism>
<evidence type="ECO:0000313" key="2">
    <source>
        <dbReference type="EMBL" id="EAL68737.1"/>
    </source>
</evidence>
<reference evidence="2 3" key="1">
    <citation type="journal article" date="2005" name="Nature">
        <title>The genome of the social amoeba Dictyostelium discoideum.</title>
        <authorList>
            <consortium name="The Dictyostelium discoideum Sequencing Consortium"/>
            <person name="Eichinger L."/>
            <person name="Pachebat J.A."/>
            <person name="Glockner G."/>
            <person name="Rajandream M.A."/>
            <person name="Sucgang R."/>
            <person name="Berriman M."/>
            <person name="Song J."/>
            <person name="Olsen R."/>
            <person name="Szafranski K."/>
            <person name="Xu Q."/>
            <person name="Tunggal B."/>
            <person name="Kummerfeld S."/>
            <person name="Madera M."/>
            <person name="Konfortov B.A."/>
            <person name="Rivero F."/>
            <person name="Bankier A.T."/>
            <person name="Lehmann R."/>
            <person name="Hamlin N."/>
            <person name="Davies R."/>
            <person name="Gaudet P."/>
            <person name="Fey P."/>
            <person name="Pilcher K."/>
            <person name="Chen G."/>
            <person name="Saunders D."/>
            <person name="Sodergren E."/>
            <person name="Davis P."/>
            <person name="Kerhornou A."/>
            <person name="Nie X."/>
            <person name="Hall N."/>
            <person name="Anjard C."/>
            <person name="Hemphill L."/>
            <person name="Bason N."/>
            <person name="Farbrother P."/>
            <person name="Desany B."/>
            <person name="Just E."/>
            <person name="Morio T."/>
            <person name="Rost R."/>
            <person name="Churcher C."/>
            <person name="Cooper J."/>
            <person name="Haydock S."/>
            <person name="van Driessche N."/>
            <person name="Cronin A."/>
            <person name="Goodhead I."/>
            <person name="Muzny D."/>
            <person name="Mourier T."/>
            <person name="Pain A."/>
            <person name="Lu M."/>
            <person name="Harper D."/>
            <person name="Lindsay R."/>
            <person name="Hauser H."/>
            <person name="James K."/>
            <person name="Quiles M."/>
            <person name="Madan Babu M."/>
            <person name="Saito T."/>
            <person name="Buchrieser C."/>
            <person name="Wardroper A."/>
            <person name="Felder M."/>
            <person name="Thangavelu M."/>
            <person name="Johnson D."/>
            <person name="Knights A."/>
            <person name="Loulseged H."/>
            <person name="Mungall K."/>
            <person name="Oliver K."/>
            <person name="Price C."/>
            <person name="Quail M.A."/>
            <person name="Urushihara H."/>
            <person name="Hernandez J."/>
            <person name="Rabbinowitsch E."/>
            <person name="Steffen D."/>
            <person name="Sanders M."/>
            <person name="Ma J."/>
            <person name="Kohara Y."/>
            <person name="Sharp S."/>
            <person name="Simmonds M."/>
            <person name="Spiegler S."/>
            <person name="Tivey A."/>
            <person name="Sugano S."/>
            <person name="White B."/>
            <person name="Walker D."/>
            <person name="Woodward J."/>
            <person name="Winckler T."/>
            <person name="Tanaka Y."/>
            <person name="Shaulsky G."/>
            <person name="Schleicher M."/>
            <person name="Weinstock G."/>
            <person name="Rosenthal A."/>
            <person name="Cox E.C."/>
            <person name="Chisholm R.L."/>
            <person name="Gibbs R."/>
            <person name="Loomis W.F."/>
            <person name="Platzer M."/>
            <person name="Kay R.R."/>
            <person name="Williams J."/>
            <person name="Dear P.H."/>
            <person name="Noegel A.A."/>
            <person name="Barrell B."/>
            <person name="Kuspa A."/>
        </authorList>
    </citation>
    <scope>NUCLEOTIDE SEQUENCE [LARGE SCALE GENOMIC DNA]</scope>
    <source>
        <strain evidence="2 3">AX4</strain>
    </source>
</reference>
<dbReference type="InterPro" id="IPR001447">
    <property type="entry name" value="Arylamine_N-AcTrfase"/>
</dbReference>
<comment type="caution">
    <text evidence="2">The sequence shown here is derived from an EMBL/GenBank/DDBJ whole genome shotgun (WGS) entry which is preliminary data.</text>
</comment>
<comment type="similarity">
    <text evidence="1">Belongs to the arylamine N-acetyltransferase family.</text>
</comment>
<dbReference type="GeneID" id="8621048"/>
<dbReference type="Proteomes" id="UP000002195">
    <property type="component" value="Unassembled WGS sequence"/>
</dbReference>
<dbReference type="GO" id="GO:0016407">
    <property type="term" value="F:acetyltransferase activity"/>
    <property type="evidence" value="ECO:0007669"/>
    <property type="project" value="InterPro"/>
</dbReference>
<dbReference type="EMBL" id="AAFI02000020">
    <property type="protein sequence ID" value="EAL68737.1"/>
    <property type="molecule type" value="Genomic_DNA"/>
</dbReference>
<dbReference type="KEGG" id="ddi:DDB_G0277549"/>
<dbReference type="Gene3D" id="3.30.2140.20">
    <property type="match status" value="2"/>
</dbReference>
<dbReference type="FunFam" id="3.30.2140.20:FF:000007">
    <property type="entry name" value="Arylamine N-acetyltransferase 6"/>
    <property type="match status" value="2"/>
</dbReference>
<dbReference type="InterPro" id="IPR038765">
    <property type="entry name" value="Papain-like_cys_pep_sf"/>
</dbReference>
<proteinExistence type="inferred from homology"/>
<dbReference type="PANTHER" id="PTHR11786:SF10">
    <property type="match status" value="1"/>
</dbReference>
<dbReference type="RefSeq" id="XP_642631.1">
    <property type="nucleotide sequence ID" value="XM_637539.1"/>
</dbReference>
<dbReference type="VEuPathDB" id="AmoebaDB:DDB_G0277549"/>
<dbReference type="PANTHER" id="PTHR11786">
    <property type="entry name" value="N-HYDROXYARYLAMINE O-ACETYLTRANSFERASE"/>
    <property type="match status" value="1"/>
</dbReference>
<dbReference type="dictyBase" id="DDB_G0349503">
    <property type="gene designation" value="nat6"/>
</dbReference>
<dbReference type="HOGENOM" id="CLU_560722_0_0_1"/>
<dbReference type="Pfam" id="PF00797">
    <property type="entry name" value="Acetyltransf_2"/>
    <property type="match status" value="2"/>
</dbReference>
<dbReference type="PaxDb" id="44689-DDB0217981"/>
<dbReference type="InterPro" id="IPR053710">
    <property type="entry name" value="Arylamine_NAT_domain_sf"/>
</dbReference>
<sequence>MDKIKNNNESNNFKYCKDYNIKELLLKRLKLDINTKIQTLDDISKILIVFSRKIPFDSSDLLLNGFKPPFSVENIIKRVLIDKFGSYCINLNILFGLFLCEMGIDVKLIKGIEGSTLFQNPWFQKHHSNIINWENKLYYLDVGFGCITPFKPLELLNEETIKNYNENENKNEITNTVYRVRKLKNDDDNDEYLYEEKIIDKTKPQNQLFSPVFHFNLSPATYEIIEYSIEQYSKFDVDKMDKIKNNNESNNFKYCKDYNIKELLLKRLKLDINTKIQTLDDISKIHIVFSRKIPFDNSDLLINGFKPPFSVENIIKRVLIDKFGSYCTNLNILFGLFLCEMGIDVRLIKGIEGSTLLKSPWFHNHFSNIIYWENKLYYLDVGFGCITPFKPLELLNEETIKNYNENENKNEINKTVYRVRKLKNDDDDDEYLYEEKFIDKIKPQNPLFSPVFHFNLSPVTYEIIEYRVEPYSKFDVDKEVTIYLKIN</sequence>
<dbReference type="AlphaFoldDB" id="Q54ZL1"/>
<name>Q54ZL1_DICDI</name>
<evidence type="ECO:0000256" key="1">
    <source>
        <dbReference type="ARBA" id="ARBA00006547"/>
    </source>
</evidence>
<accession>Q54ZL1</accession>